<dbReference type="InterPro" id="IPR039425">
    <property type="entry name" value="RNA_pol_sigma-70-like"/>
</dbReference>
<dbReference type="EMBL" id="JAKGAS010000011">
    <property type="protein sequence ID" value="MCF2949797.1"/>
    <property type="molecule type" value="Genomic_DNA"/>
</dbReference>
<dbReference type="RefSeq" id="WP_235313898.1">
    <property type="nucleotide sequence ID" value="NZ_JAKGAS010000011.1"/>
</dbReference>
<dbReference type="Pfam" id="PF04542">
    <property type="entry name" value="Sigma70_r2"/>
    <property type="match status" value="1"/>
</dbReference>
<dbReference type="NCBIfam" id="NF009178">
    <property type="entry name" value="PRK12526.1"/>
    <property type="match status" value="1"/>
</dbReference>
<dbReference type="NCBIfam" id="TIGR02937">
    <property type="entry name" value="sigma70-ECF"/>
    <property type="match status" value="1"/>
</dbReference>
<evidence type="ECO:0000256" key="1">
    <source>
        <dbReference type="ARBA" id="ARBA00010641"/>
    </source>
</evidence>
<evidence type="ECO:0000259" key="6">
    <source>
        <dbReference type="Pfam" id="PF08281"/>
    </source>
</evidence>
<organism evidence="7 8">
    <name type="scientific">Paraglaciecola algarum</name>
    <dbReference type="NCBI Taxonomy" id="3050085"/>
    <lineage>
        <taxon>Bacteria</taxon>
        <taxon>Pseudomonadati</taxon>
        <taxon>Pseudomonadota</taxon>
        <taxon>Gammaproteobacteria</taxon>
        <taxon>Alteromonadales</taxon>
        <taxon>Alteromonadaceae</taxon>
        <taxon>Paraglaciecola</taxon>
    </lineage>
</organism>
<dbReference type="InterPro" id="IPR036388">
    <property type="entry name" value="WH-like_DNA-bd_sf"/>
</dbReference>
<name>A0ABS9DA02_9ALTE</name>
<feature type="domain" description="RNA polymerase sigma-70 region 2" evidence="5">
    <location>
        <begin position="49"/>
        <end position="110"/>
    </location>
</feature>
<evidence type="ECO:0000256" key="2">
    <source>
        <dbReference type="ARBA" id="ARBA00023015"/>
    </source>
</evidence>
<reference evidence="7 8" key="1">
    <citation type="submission" date="2022-01" db="EMBL/GenBank/DDBJ databases">
        <title>Paraglaciecola sp. G1-23.</title>
        <authorList>
            <person name="Jin M.S."/>
            <person name="Han D.M."/>
            <person name="Kim H.M."/>
            <person name="Jeon C.O."/>
        </authorList>
    </citation>
    <scope>NUCLEOTIDE SEQUENCE [LARGE SCALE GENOMIC DNA]</scope>
    <source>
        <strain evidence="7 8">G1-23</strain>
    </source>
</reference>
<dbReference type="InterPro" id="IPR013324">
    <property type="entry name" value="RNA_pol_sigma_r3/r4-like"/>
</dbReference>
<evidence type="ECO:0000256" key="4">
    <source>
        <dbReference type="ARBA" id="ARBA00023163"/>
    </source>
</evidence>
<keyword evidence="4" id="KW-0804">Transcription</keyword>
<dbReference type="InterPro" id="IPR013249">
    <property type="entry name" value="RNA_pol_sigma70_r4_t2"/>
</dbReference>
<dbReference type="Proteomes" id="UP001521137">
    <property type="component" value="Unassembled WGS sequence"/>
</dbReference>
<dbReference type="InterPro" id="IPR007627">
    <property type="entry name" value="RNA_pol_sigma70_r2"/>
</dbReference>
<dbReference type="Gene3D" id="1.10.10.10">
    <property type="entry name" value="Winged helix-like DNA-binding domain superfamily/Winged helix DNA-binding domain"/>
    <property type="match status" value="1"/>
</dbReference>
<keyword evidence="3" id="KW-0731">Sigma factor</keyword>
<evidence type="ECO:0000259" key="5">
    <source>
        <dbReference type="Pfam" id="PF04542"/>
    </source>
</evidence>
<proteinExistence type="inferred from homology"/>
<gene>
    <name evidence="7" type="ORF">L0668_16885</name>
</gene>
<dbReference type="Pfam" id="PF08281">
    <property type="entry name" value="Sigma70_r4_2"/>
    <property type="match status" value="1"/>
</dbReference>
<evidence type="ECO:0000256" key="3">
    <source>
        <dbReference type="ARBA" id="ARBA00023082"/>
    </source>
</evidence>
<dbReference type="InterPro" id="IPR013325">
    <property type="entry name" value="RNA_pol_sigma_r2"/>
</dbReference>
<evidence type="ECO:0000313" key="8">
    <source>
        <dbReference type="Proteomes" id="UP001521137"/>
    </source>
</evidence>
<protein>
    <submittedName>
        <fullName evidence="7">Sigma-70 family RNA polymerase sigma factor</fullName>
    </submittedName>
</protein>
<dbReference type="PANTHER" id="PTHR43133">
    <property type="entry name" value="RNA POLYMERASE ECF-TYPE SIGMA FACTO"/>
    <property type="match status" value="1"/>
</dbReference>
<dbReference type="Gene3D" id="1.10.1740.10">
    <property type="match status" value="1"/>
</dbReference>
<feature type="domain" description="RNA polymerase sigma factor 70 region 4 type 2" evidence="6">
    <location>
        <begin position="145"/>
        <end position="196"/>
    </location>
</feature>
<accession>A0ABS9DA02</accession>
<keyword evidence="8" id="KW-1185">Reference proteome</keyword>
<dbReference type="InterPro" id="IPR014284">
    <property type="entry name" value="RNA_pol_sigma-70_dom"/>
</dbReference>
<sequence>MQTNLLSKVTNDKSIPMSDSIDHPQLCQWLKAVAETRDKRAFTHLFAFFAPKIQRISRRKFPNDAQANEVVQETMSNVWRKAHLFDADKGAATTWVYTVMRNVSFDMLRKIKGNKEDNLSDDIWPIAESLQAEDSSFEDHLENKQLLNVIENLPEAQQQVVKGFYLMEMSQEQLATHLNLPLGTIKSRLRLALAKLKVQLGEKHD</sequence>
<dbReference type="SUPFAM" id="SSF88946">
    <property type="entry name" value="Sigma2 domain of RNA polymerase sigma factors"/>
    <property type="match status" value="1"/>
</dbReference>
<keyword evidence="2" id="KW-0805">Transcription regulation</keyword>
<comment type="similarity">
    <text evidence="1">Belongs to the sigma-70 factor family. ECF subfamily.</text>
</comment>
<evidence type="ECO:0000313" key="7">
    <source>
        <dbReference type="EMBL" id="MCF2949797.1"/>
    </source>
</evidence>
<dbReference type="CDD" id="cd06171">
    <property type="entry name" value="Sigma70_r4"/>
    <property type="match status" value="1"/>
</dbReference>
<dbReference type="SUPFAM" id="SSF88659">
    <property type="entry name" value="Sigma3 and sigma4 domains of RNA polymerase sigma factors"/>
    <property type="match status" value="1"/>
</dbReference>
<dbReference type="PANTHER" id="PTHR43133:SF62">
    <property type="entry name" value="RNA POLYMERASE SIGMA FACTOR SIGZ"/>
    <property type="match status" value="1"/>
</dbReference>
<comment type="caution">
    <text evidence="7">The sequence shown here is derived from an EMBL/GenBank/DDBJ whole genome shotgun (WGS) entry which is preliminary data.</text>
</comment>